<gene>
    <name evidence="2" type="ORF">Cvel_32219</name>
</gene>
<feature type="compositionally biased region" description="Acidic residues" evidence="1">
    <location>
        <begin position="35"/>
        <end position="53"/>
    </location>
</feature>
<proteinExistence type="predicted"/>
<evidence type="ECO:0000256" key="1">
    <source>
        <dbReference type="SAM" id="MobiDB-lite"/>
    </source>
</evidence>
<dbReference type="PhylomeDB" id="A0A0G4HVM9"/>
<reference evidence="2" key="1">
    <citation type="submission" date="2014-11" db="EMBL/GenBank/DDBJ databases">
        <authorList>
            <person name="Otto D Thomas"/>
            <person name="Naeem Raeece"/>
        </authorList>
    </citation>
    <scope>NUCLEOTIDE SEQUENCE</scope>
</reference>
<feature type="region of interest" description="Disordered" evidence="1">
    <location>
        <begin position="1"/>
        <end position="76"/>
    </location>
</feature>
<dbReference type="AlphaFoldDB" id="A0A0G4HVM9"/>
<name>A0A0G4HVM9_9ALVE</name>
<feature type="compositionally biased region" description="Basic and acidic residues" evidence="1">
    <location>
        <begin position="106"/>
        <end position="119"/>
    </location>
</feature>
<feature type="compositionally biased region" description="Low complexity" evidence="1">
    <location>
        <begin position="90"/>
        <end position="101"/>
    </location>
</feature>
<feature type="region of interest" description="Disordered" evidence="1">
    <location>
        <begin position="90"/>
        <end position="135"/>
    </location>
</feature>
<evidence type="ECO:0000313" key="2">
    <source>
        <dbReference type="EMBL" id="CEM48426.1"/>
    </source>
</evidence>
<dbReference type="VEuPathDB" id="CryptoDB:Cvel_32219"/>
<sequence length="135" mass="14040">MMEAERRAEQATRIQAQAVASSIPASGPSPQGAADLEEREGEESASEGGDSLDSDSLSSSRLGRDEGEGSNVGDLYDILNHEEARAIRAEANAADAGAAEMENGEVDEKGGGEGTDRRQKGFGGNFKVKDGPTLE</sequence>
<dbReference type="EMBL" id="CDMZ01004031">
    <property type="protein sequence ID" value="CEM48426.1"/>
    <property type="molecule type" value="Genomic_DNA"/>
</dbReference>
<protein>
    <submittedName>
        <fullName evidence="2">Uncharacterized protein</fullName>
    </submittedName>
</protein>
<organism evidence="2">
    <name type="scientific">Chromera velia CCMP2878</name>
    <dbReference type="NCBI Taxonomy" id="1169474"/>
    <lineage>
        <taxon>Eukaryota</taxon>
        <taxon>Sar</taxon>
        <taxon>Alveolata</taxon>
        <taxon>Colpodellida</taxon>
        <taxon>Chromeraceae</taxon>
        <taxon>Chromera</taxon>
    </lineage>
</organism>
<accession>A0A0G4HVM9</accession>
<feature type="compositionally biased region" description="Polar residues" evidence="1">
    <location>
        <begin position="12"/>
        <end position="24"/>
    </location>
</feature>
<feature type="compositionally biased region" description="Basic and acidic residues" evidence="1">
    <location>
        <begin position="1"/>
        <end position="10"/>
    </location>
</feature>